<name>A0AAE7XQ24_9CAUD</name>
<accession>A0AAE7XQ24</accession>
<evidence type="ECO:0000313" key="2">
    <source>
        <dbReference type="Proteomes" id="UP000827974"/>
    </source>
</evidence>
<dbReference type="EMBL" id="MZ443786">
    <property type="protein sequence ID" value="QZE59507.1"/>
    <property type="molecule type" value="Genomic_DNA"/>
</dbReference>
<gene>
    <name evidence="1" type="ORF">pEaSNUABM2_00263</name>
</gene>
<sequence>MSSSTTLTFIFPELTTLEVTIGNGVVPARLEVAENKSKTFSDIEALRLMQDSNVNGVMSGFDLSLLNLLIDRHNNREHFHCQECVMSGATYAPSTGLYLRVSHHR</sequence>
<protein>
    <submittedName>
        <fullName evidence="1">Uncharacterized protein</fullName>
    </submittedName>
</protein>
<dbReference type="Proteomes" id="UP000827974">
    <property type="component" value="Segment"/>
</dbReference>
<evidence type="ECO:0000313" key="1">
    <source>
        <dbReference type="EMBL" id="QZE59507.1"/>
    </source>
</evidence>
<organism evidence="1 2">
    <name type="scientific">Erwinia phage pEa_SNUABM_2</name>
    <dbReference type="NCBI Taxonomy" id="2869547"/>
    <lineage>
        <taxon>Viruses</taxon>
        <taxon>Duplodnaviria</taxon>
        <taxon>Heunggongvirae</taxon>
        <taxon>Uroviricota</taxon>
        <taxon>Caudoviricetes</taxon>
        <taxon>Alexandravirus</taxon>
        <taxon>Alexandravirus SNUABM2</taxon>
    </lineage>
</organism>
<reference evidence="1 2" key="1">
    <citation type="submission" date="2021-06" db="EMBL/GenBank/DDBJ databases">
        <title>Complete genome sequence of Erwinia phage pEa_SNUABM_2.</title>
        <authorList>
            <person name="Kim S.G."/>
            <person name="Park S.C."/>
        </authorList>
    </citation>
    <scope>NUCLEOTIDE SEQUENCE [LARGE SCALE GENOMIC DNA]</scope>
</reference>
<keyword evidence="2" id="KW-1185">Reference proteome</keyword>
<proteinExistence type="predicted"/>